<accession>A0A5C8P876</accession>
<name>A0A5C8P876_9HYPH</name>
<protein>
    <submittedName>
        <fullName evidence="1">Uncharacterized protein</fullName>
    </submittedName>
</protein>
<comment type="caution">
    <text evidence="1">The sequence shown here is derived from an EMBL/GenBank/DDBJ whole genome shotgun (WGS) entry which is preliminary data.</text>
</comment>
<reference evidence="1 2" key="1">
    <citation type="submission" date="2019-06" db="EMBL/GenBank/DDBJ databases">
        <title>New taxonomy in bacterial strain CC-CFT640, isolated from vineyard.</title>
        <authorList>
            <person name="Lin S.-Y."/>
            <person name="Tsai C.-F."/>
            <person name="Young C.-C."/>
        </authorList>
    </citation>
    <scope>NUCLEOTIDE SEQUENCE [LARGE SCALE GENOMIC DNA]</scope>
    <source>
        <strain evidence="1 2">CC-CFT640</strain>
    </source>
</reference>
<dbReference type="RefSeq" id="WP_147852005.1">
    <property type="nucleotide sequence ID" value="NZ_VDUZ01000068.1"/>
</dbReference>
<organism evidence="1 2">
    <name type="scientific">Vineibacter terrae</name>
    <dbReference type="NCBI Taxonomy" id="2586908"/>
    <lineage>
        <taxon>Bacteria</taxon>
        <taxon>Pseudomonadati</taxon>
        <taxon>Pseudomonadota</taxon>
        <taxon>Alphaproteobacteria</taxon>
        <taxon>Hyphomicrobiales</taxon>
        <taxon>Vineibacter</taxon>
    </lineage>
</organism>
<dbReference type="AlphaFoldDB" id="A0A5C8P876"/>
<evidence type="ECO:0000313" key="1">
    <source>
        <dbReference type="EMBL" id="TXL69969.1"/>
    </source>
</evidence>
<sequence length="89" mass="10147">MSNRTDSLWGDFHQATLDTQTCRAQLRALHRLRSDARATGSDMLDVERLLAAKRVELDMLEAVRNRSFAEIIDFLSGECNRTPQRTPSL</sequence>
<gene>
    <name evidence="1" type="ORF">FHP25_36820</name>
</gene>
<keyword evidence="2" id="KW-1185">Reference proteome</keyword>
<dbReference type="EMBL" id="VDUZ01000068">
    <property type="protein sequence ID" value="TXL69969.1"/>
    <property type="molecule type" value="Genomic_DNA"/>
</dbReference>
<dbReference type="Proteomes" id="UP000321638">
    <property type="component" value="Unassembled WGS sequence"/>
</dbReference>
<evidence type="ECO:0000313" key="2">
    <source>
        <dbReference type="Proteomes" id="UP000321638"/>
    </source>
</evidence>
<proteinExistence type="predicted"/>